<protein>
    <submittedName>
        <fullName evidence="5">AAA family ATPase</fullName>
    </submittedName>
</protein>
<dbReference type="InterPro" id="IPR041664">
    <property type="entry name" value="AAA_16"/>
</dbReference>
<dbReference type="PANTHER" id="PTHR16305:SF28">
    <property type="entry name" value="GUANYLATE CYCLASE DOMAIN-CONTAINING PROTEIN"/>
    <property type="match status" value="1"/>
</dbReference>
<evidence type="ECO:0000256" key="1">
    <source>
        <dbReference type="ARBA" id="ARBA00022741"/>
    </source>
</evidence>
<dbReference type="InterPro" id="IPR027417">
    <property type="entry name" value="P-loop_NTPase"/>
</dbReference>
<feature type="domain" description="Guanylate cyclase" evidence="4">
    <location>
        <begin position="14"/>
        <end position="143"/>
    </location>
</feature>
<keyword evidence="1" id="KW-0547">Nucleotide-binding</keyword>
<dbReference type="PROSITE" id="PS50125">
    <property type="entry name" value="GUANYLATE_CYCLASE_2"/>
    <property type="match status" value="1"/>
</dbReference>
<dbReference type="InterPro" id="IPR029787">
    <property type="entry name" value="Nucleotide_cyclase"/>
</dbReference>
<feature type="region of interest" description="Disordered" evidence="3">
    <location>
        <begin position="587"/>
        <end position="606"/>
    </location>
</feature>
<dbReference type="Gene3D" id="3.40.50.300">
    <property type="entry name" value="P-loop containing nucleotide triphosphate hydrolases"/>
    <property type="match status" value="1"/>
</dbReference>
<dbReference type="SMART" id="SM00044">
    <property type="entry name" value="CYCc"/>
    <property type="match status" value="1"/>
</dbReference>
<dbReference type="CDD" id="cd07302">
    <property type="entry name" value="CHD"/>
    <property type="match status" value="1"/>
</dbReference>
<evidence type="ECO:0000256" key="3">
    <source>
        <dbReference type="SAM" id="MobiDB-lite"/>
    </source>
</evidence>
<dbReference type="Proteomes" id="UP001596058">
    <property type="component" value="Unassembled WGS sequence"/>
</dbReference>
<keyword evidence="6" id="KW-1185">Reference proteome</keyword>
<feature type="region of interest" description="Disordered" evidence="3">
    <location>
        <begin position="507"/>
        <end position="526"/>
    </location>
</feature>
<feature type="compositionally biased region" description="Low complexity" evidence="3">
    <location>
        <begin position="517"/>
        <end position="526"/>
    </location>
</feature>
<comment type="caution">
    <text evidence="5">The sequence shown here is derived from an EMBL/GenBank/DDBJ whole genome shotgun (WGS) entry which is preliminary data.</text>
</comment>
<dbReference type="InterPro" id="IPR001054">
    <property type="entry name" value="A/G_cyclase"/>
</dbReference>
<evidence type="ECO:0000256" key="2">
    <source>
        <dbReference type="ARBA" id="ARBA00022840"/>
    </source>
</evidence>
<proteinExistence type="predicted"/>
<sequence length="1047" mass="112145">MSARGARPARRRVVVVFIDLVGSTELAERLDPELLRNVLDRYYRACTAGIAEHGGVVEKYIGDAIMAAFGIPISSEDDALRAVRAAHAAFGRVRRLSDELAPTHGIRLDVHCGIAAGEAMVIDMPGTDLRVIGDTVNTAARLQSAAGTGDILIGDEVARMVRAHARLEPMPPLRLKGKRDPVRAWRLLSPGSQDVARDDDQAPLIGRDDEARQLHQAYQRAARDHRCCVVTLLGLPGIGKSRLVRDFTGGLPAETSVLAGRCPSYGAGITYRPIAEMLESLNGDWPRVAPALEPASVRALRGLAAADAGADAAGVEEIARAVRGLFEALARPRPLVVIWEDLHWAEPTLLELIEGLAAWLLDVPVLLVCVARPELLDLRPTWGGGMACAYALELGPLDPAQMRSLVACLAQSAAAGGSQDRAGGAEVIAHGVEPLLEQVAEGADGNPLFAELMLETLVEEGADAPLPPTVQALIAARLDRLGDGERDVLERAATIGQVFTQDRLKILLPDDSPDPNGTPDPGDLGAPDLDELLWRLLRQRVIRRAELPGSYHFTQTLTRDTVYAMTRKELRAAWHLTLADRLSQRARHPLAASPDPSPAASFEEPSQGDLAHHLETACLLKREVQPDDPLLPTLTVRAARALIGEGTQALHRKDLPAALALLERGRELLPPGDPGHRRLAVRICDAGLARGDRERAFAAVEAAEWMLPGDRRTSLTCAIQRETLSVRFGIAPPALDPLRELLAADPADDLSWCRFHELEALTRLGEGRFGGAEAALRAGLDRARSLGDRYEENRLLSGVCELAQWSSTPIAEGLALCAELSARFADDRALLVPVLITQARLLALAGEMSDARTVLATAARHAADLHLDLAATAVTQVSGLVESLDGRPPAAVALFRQAAGALRAAGQPGPAATLDIYTARELMRQGKHGDAARALDRVDAAGVRLQARGELILLALRARLASLEGDHGRAVTLAAEAGERLDHTDDPCLRGDVLAELADAYLTANHPAQAADAADRARRYYAAKGAAWPRGGVSPALRLADRKETDR</sequence>
<dbReference type="SUPFAM" id="SSF55073">
    <property type="entry name" value="Nucleotide cyclase"/>
    <property type="match status" value="1"/>
</dbReference>
<evidence type="ECO:0000313" key="6">
    <source>
        <dbReference type="Proteomes" id="UP001596058"/>
    </source>
</evidence>
<gene>
    <name evidence="5" type="ORF">ACFPZ3_44495</name>
</gene>
<organism evidence="5 6">
    <name type="scientific">Nonomuraea insulae</name>
    <dbReference type="NCBI Taxonomy" id="1616787"/>
    <lineage>
        <taxon>Bacteria</taxon>
        <taxon>Bacillati</taxon>
        <taxon>Actinomycetota</taxon>
        <taxon>Actinomycetes</taxon>
        <taxon>Streptosporangiales</taxon>
        <taxon>Streptosporangiaceae</taxon>
        <taxon>Nonomuraea</taxon>
    </lineage>
</organism>
<accession>A0ABW1CYU4</accession>
<dbReference type="PANTHER" id="PTHR16305">
    <property type="entry name" value="TESTICULAR SOLUBLE ADENYLYL CYCLASE"/>
    <property type="match status" value="1"/>
</dbReference>
<dbReference type="EMBL" id="JBHSPA010000059">
    <property type="protein sequence ID" value="MFC5830956.1"/>
    <property type="molecule type" value="Genomic_DNA"/>
</dbReference>
<name>A0ABW1CYU4_9ACTN</name>
<dbReference type="SUPFAM" id="SSF52540">
    <property type="entry name" value="P-loop containing nucleoside triphosphate hydrolases"/>
    <property type="match status" value="1"/>
</dbReference>
<dbReference type="RefSeq" id="WP_379520438.1">
    <property type="nucleotide sequence ID" value="NZ_JBHSPA010000059.1"/>
</dbReference>
<feature type="compositionally biased region" description="Low complexity" evidence="3">
    <location>
        <begin position="591"/>
        <end position="605"/>
    </location>
</feature>
<reference evidence="6" key="1">
    <citation type="journal article" date="2019" name="Int. J. Syst. Evol. Microbiol.">
        <title>The Global Catalogue of Microorganisms (GCM) 10K type strain sequencing project: providing services to taxonomists for standard genome sequencing and annotation.</title>
        <authorList>
            <consortium name="The Broad Institute Genomics Platform"/>
            <consortium name="The Broad Institute Genome Sequencing Center for Infectious Disease"/>
            <person name="Wu L."/>
            <person name="Ma J."/>
        </authorList>
    </citation>
    <scope>NUCLEOTIDE SEQUENCE [LARGE SCALE GENOMIC DNA]</scope>
    <source>
        <strain evidence="6">CCUG 53903</strain>
    </source>
</reference>
<evidence type="ECO:0000259" key="4">
    <source>
        <dbReference type="PROSITE" id="PS50125"/>
    </source>
</evidence>
<dbReference type="Gene3D" id="3.30.70.1230">
    <property type="entry name" value="Nucleotide cyclase"/>
    <property type="match status" value="1"/>
</dbReference>
<dbReference type="Pfam" id="PF13191">
    <property type="entry name" value="AAA_16"/>
    <property type="match status" value="1"/>
</dbReference>
<keyword evidence="2" id="KW-0067">ATP-binding</keyword>
<dbReference type="Pfam" id="PF00211">
    <property type="entry name" value="Guanylate_cyc"/>
    <property type="match status" value="1"/>
</dbReference>
<evidence type="ECO:0000313" key="5">
    <source>
        <dbReference type="EMBL" id="MFC5830956.1"/>
    </source>
</evidence>